<sequence length="143" mass="16849">MLVDRDGLWYRVLVARYGELGGRLEVGGRSVSCWWREVSRLRGSDGAGERGWFGDLVARRVGDGANTLFWLDRWLGDVPFCVRFRRLFELTENKFMSVADLLSIDSEQWGVLWRWRRRLWQWEEDLLAECRALLLDVLLLLKS</sequence>
<protein>
    <submittedName>
        <fullName evidence="1 2">Uncharacterized protein</fullName>
    </submittedName>
</protein>
<reference evidence="1 3" key="1">
    <citation type="journal article" date="2011" name="Nature">
        <title>The Medicago genome provides insight into the evolution of rhizobial symbioses.</title>
        <authorList>
            <person name="Young N.D."/>
            <person name="Debelle F."/>
            <person name="Oldroyd G.E."/>
            <person name="Geurts R."/>
            <person name="Cannon S.B."/>
            <person name="Udvardi M.K."/>
            <person name="Benedito V.A."/>
            <person name="Mayer K.F."/>
            <person name="Gouzy J."/>
            <person name="Schoof H."/>
            <person name="Van de Peer Y."/>
            <person name="Proost S."/>
            <person name="Cook D.R."/>
            <person name="Meyers B.C."/>
            <person name="Spannagl M."/>
            <person name="Cheung F."/>
            <person name="De Mita S."/>
            <person name="Krishnakumar V."/>
            <person name="Gundlach H."/>
            <person name="Zhou S."/>
            <person name="Mudge J."/>
            <person name="Bharti A.K."/>
            <person name="Murray J.D."/>
            <person name="Naoumkina M.A."/>
            <person name="Rosen B."/>
            <person name="Silverstein K.A."/>
            <person name="Tang H."/>
            <person name="Rombauts S."/>
            <person name="Zhao P.X."/>
            <person name="Zhou P."/>
            <person name="Barbe V."/>
            <person name="Bardou P."/>
            <person name="Bechner M."/>
            <person name="Bellec A."/>
            <person name="Berger A."/>
            <person name="Berges H."/>
            <person name="Bidwell S."/>
            <person name="Bisseling T."/>
            <person name="Choisne N."/>
            <person name="Couloux A."/>
            <person name="Denny R."/>
            <person name="Deshpande S."/>
            <person name="Dai X."/>
            <person name="Doyle J.J."/>
            <person name="Dudez A.M."/>
            <person name="Farmer A.D."/>
            <person name="Fouteau S."/>
            <person name="Franken C."/>
            <person name="Gibelin C."/>
            <person name="Gish J."/>
            <person name="Goldstein S."/>
            <person name="Gonzalez A.J."/>
            <person name="Green P.J."/>
            <person name="Hallab A."/>
            <person name="Hartog M."/>
            <person name="Hua A."/>
            <person name="Humphray S.J."/>
            <person name="Jeong D.H."/>
            <person name="Jing Y."/>
            <person name="Jocker A."/>
            <person name="Kenton S.M."/>
            <person name="Kim D.J."/>
            <person name="Klee K."/>
            <person name="Lai H."/>
            <person name="Lang C."/>
            <person name="Lin S."/>
            <person name="Macmil S.L."/>
            <person name="Magdelenat G."/>
            <person name="Matthews L."/>
            <person name="McCorrison J."/>
            <person name="Monaghan E.L."/>
            <person name="Mun J.H."/>
            <person name="Najar F.Z."/>
            <person name="Nicholson C."/>
            <person name="Noirot C."/>
            <person name="O'Bleness M."/>
            <person name="Paule C.R."/>
            <person name="Poulain J."/>
            <person name="Prion F."/>
            <person name="Qin B."/>
            <person name="Qu C."/>
            <person name="Retzel E.F."/>
            <person name="Riddle C."/>
            <person name="Sallet E."/>
            <person name="Samain S."/>
            <person name="Samson N."/>
            <person name="Sanders I."/>
            <person name="Saurat O."/>
            <person name="Scarpelli C."/>
            <person name="Schiex T."/>
            <person name="Segurens B."/>
            <person name="Severin A.J."/>
            <person name="Sherrier D.J."/>
            <person name="Shi R."/>
            <person name="Sims S."/>
            <person name="Singer S.R."/>
            <person name="Sinharoy S."/>
            <person name="Sterck L."/>
            <person name="Viollet A."/>
            <person name="Wang B.B."/>
            <person name="Wang K."/>
            <person name="Wang M."/>
            <person name="Wang X."/>
            <person name="Warfsmann J."/>
            <person name="Weissenbach J."/>
            <person name="White D.D."/>
            <person name="White J.D."/>
            <person name="Wiley G.B."/>
            <person name="Wincker P."/>
            <person name="Xing Y."/>
            <person name="Yang L."/>
            <person name="Yao Z."/>
            <person name="Ying F."/>
            <person name="Zhai J."/>
            <person name="Zhou L."/>
            <person name="Zuber A."/>
            <person name="Denarie J."/>
            <person name="Dixon R.A."/>
            <person name="May G.D."/>
            <person name="Schwartz D.C."/>
            <person name="Rogers J."/>
            <person name="Quetier F."/>
            <person name="Town C.D."/>
            <person name="Roe B.A."/>
        </authorList>
    </citation>
    <scope>NUCLEOTIDE SEQUENCE [LARGE SCALE GENOMIC DNA]</scope>
    <source>
        <strain evidence="1">A17</strain>
        <strain evidence="2 3">cv. Jemalong A17</strain>
    </source>
</reference>
<gene>
    <name evidence="1" type="ORF">MTR_0002s0880</name>
</gene>
<evidence type="ECO:0000313" key="1">
    <source>
        <dbReference type="EMBL" id="KEH17732.1"/>
    </source>
</evidence>
<keyword evidence="3" id="KW-1185">Reference proteome</keyword>
<organism evidence="1 3">
    <name type="scientific">Medicago truncatula</name>
    <name type="common">Barrel medic</name>
    <name type="synonym">Medicago tribuloides</name>
    <dbReference type="NCBI Taxonomy" id="3880"/>
    <lineage>
        <taxon>Eukaryota</taxon>
        <taxon>Viridiplantae</taxon>
        <taxon>Streptophyta</taxon>
        <taxon>Embryophyta</taxon>
        <taxon>Tracheophyta</taxon>
        <taxon>Spermatophyta</taxon>
        <taxon>Magnoliopsida</taxon>
        <taxon>eudicotyledons</taxon>
        <taxon>Gunneridae</taxon>
        <taxon>Pentapetalae</taxon>
        <taxon>rosids</taxon>
        <taxon>fabids</taxon>
        <taxon>Fabales</taxon>
        <taxon>Fabaceae</taxon>
        <taxon>Papilionoideae</taxon>
        <taxon>50 kb inversion clade</taxon>
        <taxon>NPAAA clade</taxon>
        <taxon>Hologalegina</taxon>
        <taxon>IRL clade</taxon>
        <taxon>Trifolieae</taxon>
        <taxon>Medicago</taxon>
    </lineage>
</organism>
<dbReference type="HOGENOM" id="CLU_098095_1_0_1"/>
<accession>A0A072TJX0</accession>
<evidence type="ECO:0000313" key="3">
    <source>
        <dbReference type="Proteomes" id="UP000002051"/>
    </source>
</evidence>
<reference evidence="2" key="3">
    <citation type="submission" date="2015-06" db="UniProtKB">
        <authorList>
            <consortium name="EnsemblPlants"/>
        </authorList>
    </citation>
    <scope>IDENTIFICATION</scope>
    <source>
        <strain evidence="2">cv. Jemalong A17</strain>
    </source>
</reference>
<name>A0A072TJX0_MEDTR</name>
<evidence type="ECO:0000313" key="2">
    <source>
        <dbReference type="EnsemblPlants" id="KEH17732"/>
    </source>
</evidence>
<reference evidence="1 3" key="2">
    <citation type="journal article" date="2014" name="BMC Genomics">
        <title>An improved genome release (version Mt4.0) for the model legume Medicago truncatula.</title>
        <authorList>
            <person name="Tang H."/>
            <person name="Krishnakumar V."/>
            <person name="Bidwell S."/>
            <person name="Rosen B."/>
            <person name="Chan A."/>
            <person name="Zhou S."/>
            <person name="Gentzbittel L."/>
            <person name="Childs K.L."/>
            <person name="Yandell M."/>
            <person name="Gundlach H."/>
            <person name="Mayer K.F."/>
            <person name="Schwartz D.C."/>
            <person name="Town C.D."/>
        </authorList>
    </citation>
    <scope>GENOME REANNOTATION</scope>
    <source>
        <strain evidence="1">A17</strain>
        <strain evidence="2 3">cv. Jemalong A17</strain>
    </source>
</reference>
<dbReference type="AlphaFoldDB" id="A0A072TJX0"/>
<dbReference type="PANTHER" id="PTHR36617:SF5">
    <property type="entry name" value="OS05G0421675 PROTEIN"/>
    <property type="match status" value="1"/>
</dbReference>
<dbReference type="Proteomes" id="UP000002051">
    <property type="component" value="Unassembled WGS sequence"/>
</dbReference>
<proteinExistence type="predicted"/>
<dbReference type="EMBL" id="KL402727">
    <property type="protein sequence ID" value="KEH17732.1"/>
    <property type="molecule type" value="Genomic_DNA"/>
</dbReference>
<dbReference type="EnsemblPlants" id="KEH17732">
    <property type="protein sequence ID" value="KEH17732"/>
    <property type="gene ID" value="MTR_0002s0880"/>
</dbReference>
<dbReference type="PANTHER" id="PTHR36617">
    <property type="entry name" value="PROTEIN, PUTATIVE-RELATED"/>
    <property type="match status" value="1"/>
</dbReference>